<comment type="caution">
    <text evidence="1">The sequence shown here is derived from an EMBL/GenBank/DDBJ whole genome shotgun (WGS) entry which is preliminary data.</text>
</comment>
<organism evidence="1 2">
    <name type="scientific">Marinilabilia rubra</name>
    <dbReference type="NCBI Taxonomy" id="2162893"/>
    <lineage>
        <taxon>Bacteria</taxon>
        <taxon>Pseudomonadati</taxon>
        <taxon>Bacteroidota</taxon>
        <taxon>Bacteroidia</taxon>
        <taxon>Marinilabiliales</taxon>
        <taxon>Marinilabiliaceae</taxon>
        <taxon>Marinilabilia</taxon>
    </lineage>
</organism>
<accession>A0A2U2BBC7</accession>
<dbReference type="AlphaFoldDB" id="A0A2U2BBC7"/>
<name>A0A2U2BBC7_9BACT</name>
<gene>
    <name evidence="1" type="ORF">DDZ16_05395</name>
</gene>
<evidence type="ECO:0008006" key="3">
    <source>
        <dbReference type="Google" id="ProtNLM"/>
    </source>
</evidence>
<reference evidence="1 2" key="1">
    <citation type="submission" date="2018-05" db="EMBL/GenBank/DDBJ databases">
        <title>Marinilabilia rubrum sp. nov., isolated from saltern sediment.</title>
        <authorList>
            <person name="Zhang R."/>
        </authorList>
    </citation>
    <scope>NUCLEOTIDE SEQUENCE [LARGE SCALE GENOMIC DNA]</scope>
    <source>
        <strain evidence="1 2">WTE16</strain>
    </source>
</reference>
<sequence>MKKGADAYPLLCLIKNLSTMKRIFTTLLLSGMILFPGLTNAQTDITPSRYDFSAQPLGAFSLDKQVAGANPPASDPDVIDHWNNGFISVGNPNMLNSTEFTDGGQGAILNSFFQIYDMGGDVGKVLMMKGNGSEYEYGTPGDPGFWLGWWNMSIYTDKDLTTSVAEQIDLGNDEATAEELATVRLRIVFHIHQNEISTTNKLFDILGYTYTNNHKQDESGTLDATVEFKSGDFTETTLDPITFEPVSTYAPDKWIACEYDFVAPEEPGTPLRFTLRFGGNANNTTLMIKEITMTANPTGEPMETEELTLAADPVATSVNPVESENSFTAYSAQGRLTLENVKVGSEVTIYSMTGSIVEMATAHVPSLSFSLPNGMYIVKAGTETQKVVVQ</sequence>
<dbReference type="InterPro" id="IPR026444">
    <property type="entry name" value="Secre_tail"/>
</dbReference>
<evidence type="ECO:0000313" key="2">
    <source>
        <dbReference type="Proteomes" id="UP000244956"/>
    </source>
</evidence>
<protein>
    <recommendedName>
        <fullName evidence="3">Secretion system C-terminal sorting domain-containing protein</fullName>
    </recommendedName>
</protein>
<dbReference type="Proteomes" id="UP000244956">
    <property type="component" value="Unassembled WGS sequence"/>
</dbReference>
<evidence type="ECO:0000313" key="1">
    <source>
        <dbReference type="EMBL" id="PWE00375.1"/>
    </source>
</evidence>
<dbReference type="EMBL" id="QEWP01000003">
    <property type="protein sequence ID" value="PWE00375.1"/>
    <property type="molecule type" value="Genomic_DNA"/>
</dbReference>
<keyword evidence="2" id="KW-1185">Reference proteome</keyword>
<proteinExistence type="predicted"/>
<dbReference type="NCBIfam" id="TIGR04183">
    <property type="entry name" value="Por_Secre_tail"/>
    <property type="match status" value="1"/>
</dbReference>